<dbReference type="SUPFAM" id="SSF51735">
    <property type="entry name" value="NAD(P)-binding Rossmann-fold domains"/>
    <property type="match status" value="1"/>
</dbReference>
<evidence type="ECO:0000313" key="10">
    <source>
        <dbReference type="Proteomes" id="UP001273209"/>
    </source>
</evidence>
<dbReference type="InterPro" id="IPR002328">
    <property type="entry name" value="ADH_Zn_CS"/>
</dbReference>
<keyword evidence="5" id="KW-0560">Oxidoreductase</keyword>
<dbReference type="EMBL" id="JAWRVG010000009">
    <property type="protein sequence ID" value="KAK4078158.1"/>
    <property type="molecule type" value="Genomic_DNA"/>
</dbReference>
<dbReference type="InterPro" id="IPR036291">
    <property type="entry name" value="NAD(P)-bd_dom_sf"/>
</dbReference>
<dbReference type="Pfam" id="PF08240">
    <property type="entry name" value="ADH_N"/>
    <property type="match status" value="1"/>
</dbReference>
<evidence type="ECO:0000313" key="9">
    <source>
        <dbReference type="EMBL" id="KAK4078158.1"/>
    </source>
</evidence>
<evidence type="ECO:0000256" key="3">
    <source>
        <dbReference type="ARBA" id="ARBA00022723"/>
    </source>
</evidence>
<dbReference type="GeneID" id="87917342"/>
<sequence>MVNIPKTQTAATVPKLGGGVVFVHDYPVPQPGHNEVLAKVLYSGVCQSDLHTQAGIAASAQGTPIRNVKLPHVGGHEGVGRIIALGPGVDEDIKVGTYVGIRFASRICRRCNFCLAGKEQHCIKSTNHLHHEDGSFQEYIALDAGYLTLLPDDIDPVTTGPVLCAGLTTYKAVKNCNVSAGDSVVVVGAGGGLGHLAVQYALAQGAIVYAVDGGAEKGEFLKSLGVTGYVDFTTTPDLTEKIHEITNGGADAVIVTAANPKAFAQAAEMLAVGGTLSCVGIPAERCFLETPISTIVIKGLHITGNLVGSLKECLEAVDLVRRGIVKPKVTVRPFEDLPKIYEELERGDVLGRIVLKIAKDEAVPLRFLSLLLLPLTIISKHIPVTIEISPVKNIVSRTTASTMCQTTGVPSSSERATLSAAARAVVPNHPAAQEALDVALKSLSPSLFNHSLRLYIYAQALLNSSSAGLPGSFEAFKGVSVEPHVLFVACIYHDLSTVEKYDSNPKRFEIVAGDEAVQLLLKHGESESAAREAWLAMSLHTTPHIPENLGGAVQALRLGIRTEFRGYELAKEALTKEQWRVVKEDLPRLEIEKDLSDAVVRQALATEEKAPRMTWAGELLKWKKANPDYQGTNQAF</sequence>
<dbReference type="SMART" id="SM00829">
    <property type="entry name" value="PKS_ER"/>
    <property type="match status" value="1"/>
</dbReference>
<gene>
    <name evidence="9" type="ORF">Triagg1_3174</name>
</gene>
<dbReference type="InterPro" id="IPR020843">
    <property type="entry name" value="ER"/>
</dbReference>
<dbReference type="CDD" id="cd08297">
    <property type="entry name" value="CAD3"/>
    <property type="match status" value="1"/>
</dbReference>
<keyword evidence="6" id="KW-0520">NAD</keyword>
<comment type="cofactor">
    <cofactor evidence="1 7">
        <name>Zn(2+)</name>
        <dbReference type="ChEBI" id="CHEBI:29105"/>
    </cofactor>
</comment>
<dbReference type="FunFam" id="3.40.50.720:FF:000039">
    <property type="entry name" value="Alcohol dehydrogenase AdhP"/>
    <property type="match status" value="1"/>
</dbReference>
<proteinExistence type="inferred from homology"/>
<dbReference type="InterPro" id="IPR013149">
    <property type="entry name" value="ADH-like_C"/>
</dbReference>
<evidence type="ECO:0000256" key="5">
    <source>
        <dbReference type="ARBA" id="ARBA00023002"/>
    </source>
</evidence>
<keyword evidence="4 7" id="KW-0862">Zinc</keyword>
<evidence type="ECO:0000259" key="8">
    <source>
        <dbReference type="SMART" id="SM00829"/>
    </source>
</evidence>
<feature type="domain" description="Enoyl reductase (ER)" evidence="8">
    <location>
        <begin position="17"/>
        <end position="355"/>
    </location>
</feature>
<dbReference type="InterPro" id="IPR011032">
    <property type="entry name" value="GroES-like_sf"/>
</dbReference>
<dbReference type="Gene3D" id="3.40.50.720">
    <property type="entry name" value="NAD(P)-binding Rossmann-like Domain"/>
    <property type="match status" value="1"/>
</dbReference>
<accession>A0AAE1M4L4</accession>
<dbReference type="GO" id="GO:0004022">
    <property type="term" value="F:alcohol dehydrogenase (NAD+) activity"/>
    <property type="evidence" value="ECO:0007669"/>
    <property type="project" value="TreeGrafter"/>
</dbReference>
<protein>
    <recommendedName>
        <fullName evidence="8">Enoyl reductase (ER) domain-containing protein</fullName>
    </recommendedName>
</protein>
<dbReference type="Pfam" id="PF00107">
    <property type="entry name" value="ADH_zinc_N"/>
    <property type="match status" value="1"/>
</dbReference>
<dbReference type="Gene3D" id="3.90.180.10">
    <property type="entry name" value="Medium-chain alcohol dehydrogenases, catalytic domain"/>
    <property type="match status" value="1"/>
</dbReference>
<name>A0AAE1M4L4_9HYPO</name>
<dbReference type="Proteomes" id="UP001273209">
    <property type="component" value="Unassembled WGS sequence"/>
</dbReference>
<dbReference type="PROSITE" id="PS00059">
    <property type="entry name" value="ADH_ZINC"/>
    <property type="match status" value="1"/>
</dbReference>
<comment type="similarity">
    <text evidence="2 7">Belongs to the zinc-containing alcohol dehydrogenase family.</text>
</comment>
<reference evidence="9" key="1">
    <citation type="submission" date="2023-11" db="EMBL/GenBank/DDBJ databases">
        <title>The genome sequences of three competitors of mushroom-forming fungi.</title>
        <authorList>
            <person name="Beijen E."/>
            <person name="Ohm R.A."/>
        </authorList>
    </citation>
    <scope>NUCLEOTIDE SEQUENCE</scope>
    <source>
        <strain evidence="9">CBS 100526</strain>
    </source>
</reference>
<dbReference type="PANTHER" id="PTHR42940">
    <property type="entry name" value="ALCOHOL DEHYDROGENASE 1-RELATED"/>
    <property type="match status" value="1"/>
</dbReference>
<evidence type="ECO:0000256" key="6">
    <source>
        <dbReference type="ARBA" id="ARBA00023027"/>
    </source>
</evidence>
<comment type="caution">
    <text evidence="9">The sequence shown here is derived from an EMBL/GenBank/DDBJ whole genome shotgun (WGS) entry which is preliminary data.</text>
</comment>
<dbReference type="SUPFAM" id="SSF109604">
    <property type="entry name" value="HD-domain/PDEase-like"/>
    <property type="match status" value="1"/>
</dbReference>
<evidence type="ECO:0000256" key="4">
    <source>
        <dbReference type="ARBA" id="ARBA00022833"/>
    </source>
</evidence>
<organism evidence="9 10">
    <name type="scientific">Trichoderma aggressivum f. europaeum</name>
    <dbReference type="NCBI Taxonomy" id="173218"/>
    <lineage>
        <taxon>Eukaryota</taxon>
        <taxon>Fungi</taxon>
        <taxon>Dikarya</taxon>
        <taxon>Ascomycota</taxon>
        <taxon>Pezizomycotina</taxon>
        <taxon>Sordariomycetes</taxon>
        <taxon>Hypocreomycetidae</taxon>
        <taxon>Hypocreales</taxon>
        <taxon>Hypocreaceae</taxon>
        <taxon>Trichoderma</taxon>
    </lineage>
</organism>
<keyword evidence="3 7" id="KW-0479">Metal-binding</keyword>
<dbReference type="InterPro" id="IPR013154">
    <property type="entry name" value="ADH-like_N"/>
</dbReference>
<dbReference type="RefSeq" id="XP_062757698.1">
    <property type="nucleotide sequence ID" value="XM_062897437.1"/>
</dbReference>
<evidence type="ECO:0000256" key="2">
    <source>
        <dbReference type="ARBA" id="ARBA00008072"/>
    </source>
</evidence>
<dbReference type="PANTHER" id="PTHR42940:SF6">
    <property type="entry name" value="DEHYDROGENASE, PUTATIVE (AFU_ORTHOLOGUE AFUA_2G04590)-RELATED"/>
    <property type="match status" value="1"/>
</dbReference>
<dbReference type="GO" id="GO:0008270">
    <property type="term" value="F:zinc ion binding"/>
    <property type="evidence" value="ECO:0007669"/>
    <property type="project" value="InterPro"/>
</dbReference>
<evidence type="ECO:0000256" key="1">
    <source>
        <dbReference type="ARBA" id="ARBA00001947"/>
    </source>
</evidence>
<keyword evidence="10" id="KW-1185">Reference proteome</keyword>
<dbReference type="AlphaFoldDB" id="A0AAE1M4L4"/>
<dbReference type="SUPFAM" id="SSF50129">
    <property type="entry name" value="GroES-like"/>
    <property type="match status" value="1"/>
</dbReference>
<evidence type="ECO:0000256" key="7">
    <source>
        <dbReference type="RuleBase" id="RU361277"/>
    </source>
</evidence>
<dbReference type="GO" id="GO:0005737">
    <property type="term" value="C:cytoplasm"/>
    <property type="evidence" value="ECO:0007669"/>
    <property type="project" value="TreeGrafter"/>
</dbReference>